<feature type="domain" description="Fungal lipase-type" evidence="4">
    <location>
        <begin position="108"/>
        <end position="238"/>
    </location>
</feature>
<dbReference type="Pfam" id="PF01764">
    <property type="entry name" value="Lipase_3"/>
    <property type="match status" value="1"/>
</dbReference>
<dbReference type="Pfam" id="PF03893">
    <property type="entry name" value="Lipase3_N"/>
    <property type="match status" value="1"/>
</dbReference>
<gene>
    <name evidence="6" type="ORF">W97_08761</name>
</gene>
<keyword evidence="7" id="KW-1185">Reference proteome</keyword>
<dbReference type="CDD" id="cd00519">
    <property type="entry name" value="Lipase_3"/>
    <property type="match status" value="1"/>
</dbReference>
<feature type="chain" id="PRO_5004461444" evidence="3">
    <location>
        <begin position="21"/>
        <end position="313"/>
    </location>
</feature>
<dbReference type="Proteomes" id="UP000016924">
    <property type="component" value="Unassembled WGS sequence"/>
</dbReference>
<evidence type="ECO:0000256" key="3">
    <source>
        <dbReference type="SAM" id="SignalP"/>
    </source>
</evidence>
<dbReference type="InterPro" id="IPR002921">
    <property type="entry name" value="Fungal_lipase-type"/>
</dbReference>
<sequence length="313" mass="33625">MQSFVSSLLLPFLCITGALAAPAAAPVEIERRAISGDVLAKLSMFEQWAAASYCPNNNNSPNSKVICEAGNCPTVQAADTKTVIEFQNSFATDVTGFVAVDKTNKLVVVSFRGSQSLKNWLANLNFPATLTDICPGCTAHTGFWSSWFESRKRVLAAVESAADANPGFQLVVTGHSLGGAIANFAAAQLRNDGYKCDLYTYGAPRIGNAAISDYISNQPGGTYRVTHTNDPVPHLAPIAFGFVHISPEYYISSGNNVPVTANDVAVYEGNINFRGNTGKLFLDTDAHGWYFNKVGDCGPDFEISKRELELAYV</sequence>
<dbReference type="GO" id="GO:0016787">
    <property type="term" value="F:hydrolase activity"/>
    <property type="evidence" value="ECO:0007669"/>
    <property type="project" value="UniProtKB-KW"/>
</dbReference>
<dbReference type="PANTHER" id="PTHR46640:SF1">
    <property type="entry name" value="FUNGAL LIPASE-LIKE DOMAIN-CONTAINING PROTEIN-RELATED"/>
    <property type="match status" value="1"/>
</dbReference>
<evidence type="ECO:0000256" key="2">
    <source>
        <dbReference type="ARBA" id="ARBA00022801"/>
    </source>
</evidence>
<evidence type="ECO:0000313" key="7">
    <source>
        <dbReference type="Proteomes" id="UP000016924"/>
    </source>
</evidence>
<dbReference type="RefSeq" id="XP_007784818.1">
    <property type="nucleotide sequence ID" value="XM_007786628.1"/>
</dbReference>
<dbReference type="EMBL" id="JH767616">
    <property type="protein sequence ID" value="EON69501.1"/>
    <property type="molecule type" value="Genomic_DNA"/>
</dbReference>
<dbReference type="GeneID" id="19906072"/>
<name>R7Z6E3_CONA1</name>
<evidence type="ECO:0000259" key="4">
    <source>
        <dbReference type="Pfam" id="PF01764"/>
    </source>
</evidence>
<reference evidence="7" key="1">
    <citation type="submission" date="2012-06" db="EMBL/GenBank/DDBJ databases">
        <title>The genome sequence of Coniosporium apollinis CBS 100218.</title>
        <authorList>
            <consortium name="The Broad Institute Genome Sequencing Platform"/>
            <person name="Cuomo C."/>
            <person name="Gorbushina A."/>
            <person name="Noack S."/>
            <person name="Walker B."/>
            <person name="Young S.K."/>
            <person name="Zeng Q."/>
            <person name="Gargeya S."/>
            <person name="Fitzgerald M."/>
            <person name="Haas B."/>
            <person name="Abouelleil A."/>
            <person name="Alvarado L."/>
            <person name="Arachchi H.M."/>
            <person name="Berlin A.M."/>
            <person name="Chapman S.B."/>
            <person name="Goldberg J."/>
            <person name="Griggs A."/>
            <person name="Gujja S."/>
            <person name="Hansen M."/>
            <person name="Howarth C."/>
            <person name="Imamovic A."/>
            <person name="Larimer J."/>
            <person name="McCowan C."/>
            <person name="Montmayeur A."/>
            <person name="Murphy C."/>
            <person name="Neiman D."/>
            <person name="Pearson M."/>
            <person name="Priest M."/>
            <person name="Roberts A."/>
            <person name="Saif S."/>
            <person name="Shea T."/>
            <person name="Sisk P."/>
            <person name="Sykes S."/>
            <person name="Wortman J."/>
            <person name="Nusbaum C."/>
            <person name="Birren B."/>
        </authorList>
    </citation>
    <scope>NUCLEOTIDE SEQUENCE [LARGE SCALE GENOMIC DNA]</scope>
    <source>
        <strain evidence="7">CBS 100218</strain>
    </source>
</reference>
<accession>R7Z6E3</accession>
<keyword evidence="1 3" id="KW-0732">Signal</keyword>
<dbReference type="eggNOG" id="KOG4569">
    <property type="taxonomic scope" value="Eukaryota"/>
</dbReference>
<dbReference type="SUPFAM" id="SSF53474">
    <property type="entry name" value="alpha/beta-Hydrolases"/>
    <property type="match status" value="1"/>
</dbReference>
<dbReference type="HOGENOM" id="CLU_032957_1_0_1"/>
<dbReference type="InterPro" id="IPR029058">
    <property type="entry name" value="AB_hydrolase_fold"/>
</dbReference>
<feature type="domain" description="Mono-/di-acylglycerol lipase N-terminal" evidence="5">
    <location>
        <begin position="19"/>
        <end position="80"/>
    </location>
</feature>
<proteinExistence type="predicted"/>
<evidence type="ECO:0000313" key="6">
    <source>
        <dbReference type="EMBL" id="EON69501.1"/>
    </source>
</evidence>
<dbReference type="Gene3D" id="3.40.50.1820">
    <property type="entry name" value="alpha/beta hydrolase"/>
    <property type="match status" value="1"/>
</dbReference>
<keyword evidence="2" id="KW-0378">Hydrolase</keyword>
<dbReference type="AlphaFoldDB" id="R7Z6E3"/>
<dbReference type="PANTHER" id="PTHR46640">
    <property type="entry name" value="TRIACYLGLYCEROL LIPASE, PUTATIVE (AFU_ORTHOLOGUE AFUA_6G06510)-RELATED"/>
    <property type="match status" value="1"/>
</dbReference>
<organism evidence="6 7">
    <name type="scientific">Coniosporium apollinis (strain CBS 100218)</name>
    <name type="common">Rock-inhabiting black yeast</name>
    <dbReference type="NCBI Taxonomy" id="1168221"/>
    <lineage>
        <taxon>Eukaryota</taxon>
        <taxon>Fungi</taxon>
        <taxon>Dikarya</taxon>
        <taxon>Ascomycota</taxon>
        <taxon>Pezizomycotina</taxon>
        <taxon>Dothideomycetes</taxon>
        <taxon>Dothideomycetes incertae sedis</taxon>
        <taxon>Coniosporium</taxon>
    </lineage>
</organism>
<dbReference type="GO" id="GO:0016042">
    <property type="term" value="P:lipid catabolic process"/>
    <property type="evidence" value="ECO:0007669"/>
    <property type="project" value="InterPro"/>
</dbReference>
<evidence type="ECO:0000259" key="5">
    <source>
        <dbReference type="Pfam" id="PF03893"/>
    </source>
</evidence>
<evidence type="ECO:0000256" key="1">
    <source>
        <dbReference type="ARBA" id="ARBA00022729"/>
    </source>
</evidence>
<dbReference type="STRING" id="1168221.R7Z6E3"/>
<dbReference type="OMA" id="GCEVHDG"/>
<dbReference type="InterPro" id="IPR005592">
    <property type="entry name" value="Mono/diacylglycerol_lipase_N"/>
</dbReference>
<dbReference type="InterPro" id="IPR051299">
    <property type="entry name" value="AB_hydrolase_lip/est"/>
</dbReference>
<dbReference type="OrthoDB" id="426718at2759"/>
<feature type="signal peptide" evidence="3">
    <location>
        <begin position="1"/>
        <end position="20"/>
    </location>
</feature>
<protein>
    <submittedName>
        <fullName evidence="6">Uncharacterized protein</fullName>
    </submittedName>
</protein>